<dbReference type="InterPro" id="IPR051397">
    <property type="entry name" value="Zn-ADH-like_protein"/>
</dbReference>
<dbReference type="Gene3D" id="3.90.180.10">
    <property type="entry name" value="Medium-chain alcohol dehydrogenases, catalytic domain"/>
    <property type="match status" value="1"/>
</dbReference>
<dbReference type="PANTHER" id="PTHR43677:SF1">
    <property type="entry name" value="ACRYLYL-COA REDUCTASE ACUI-RELATED"/>
    <property type="match status" value="1"/>
</dbReference>
<dbReference type="InterPro" id="IPR011032">
    <property type="entry name" value="GroES-like_sf"/>
</dbReference>
<dbReference type="InterPro" id="IPR020843">
    <property type="entry name" value="ER"/>
</dbReference>
<dbReference type="InterPro" id="IPR014188">
    <property type="entry name" value="Acrylyl-CoA_reductase_AcuI"/>
</dbReference>
<dbReference type="InterPro" id="IPR013154">
    <property type="entry name" value="ADH-like_N"/>
</dbReference>
<evidence type="ECO:0000313" key="3">
    <source>
        <dbReference type="Proteomes" id="UP000243525"/>
    </source>
</evidence>
<dbReference type="SMART" id="SM00829">
    <property type="entry name" value="PKS_ER"/>
    <property type="match status" value="1"/>
</dbReference>
<dbReference type="EMBL" id="QAAD01000012">
    <property type="protein sequence ID" value="PTN07889.1"/>
    <property type="molecule type" value="Genomic_DNA"/>
</dbReference>
<dbReference type="AlphaFoldDB" id="A0A2T5C003"/>
<evidence type="ECO:0000259" key="1">
    <source>
        <dbReference type="SMART" id="SM00829"/>
    </source>
</evidence>
<dbReference type="OrthoDB" id="9805663at2"/>
<dbReference type="Pfam" id="PF00107">
    <property type="entry name" value="ADH_zinc_N"/>
    <property type="match status" value="1"/>
</dbReference>
<organism evidence="2 3">
    <name type="scientific">Mangrovibacterium marinum</name>
    <dbReference type="NCBI Taxonomy" id="1639118"/>
    <lineage>
        <taxon>Bacteria</taxon>
        <taxon>Pseudomonadati</taxon>
        <taxon>Bacteroidota</taxon>
        <taxon>Bacteroidia</taxon>
        <taxon>Marinilabiliales</taxon>
        <taxon>Prolixibacteraceae</taxon>
        <taxon>Mangrovibacterium</taxon>
    </lineage>
</organism>
<keyword evidence="3" id="KW-1185">Reference proteome</keyword>
<dbReference type="InterPro" id="IPR036291">
    <property type="entry name" value="NAD(P)-bd_dom_sf"/>
</dbReference>
<comment type="caution">
    <text evidence="2">The sequence shown here is derived from an EMBL/GenBank/DDBJ whole genome shotgun (WGS) entry which is preliminary data.</text>
</comment>
<name>A0A2T5C003_9BACT</name>
<dbReference type="SUPFAM" id="SSF51735">
    <property type="entry name" value="NAD(P)-binding Rossmann-fold domains"/>
    <property type="match status" value="1"/>
</dbReference>
<feature type="domain" description="Enoyl reductase (ER)" evidence="1">
    <location>
        <begin position="10"/>
        <end position="326"/>
    </location>
</feature>
<dbReference type="CDD" id="cd05280">
    <property type="entry name" value="MDR_yhdh_yhfp"/>
    <property type="match status" value="1"/>
</dbReference>
<dbReference type="Gene3D" id="3.40.50.720">
    <property type="entry name" value="NAD(P)-binding Rossmann-like Domain"/>
    <property type="match status" value="1"/>
</dbReference>
<dbReference type="PANTHER" id="PTHR43677">
    <property type="entry name" value="SHORT-CHAIN DEHYDROGENASE/REDUCTASE"/>
    <property type="match status" value="1"/>
</dbReference>
<dbReference type="NCBIfam" id="TIGR02823">
    <property type="entry name" value="oxido_YhdH"/>
    <property type="match status" value="1"/>
</dbReference>
<dbReference type="Proteomes" id="UP000243525">
    <property type="component" value="Unassembled WGS sequence"/>
</dbReference>
<dbReference type="Pfam" id="PF08240">
    <property type="entry name" value="ADH_N"/>
    <property type="match status" value="1"/>
</dbReference>
<sequence>MSSYQAYVVRENDGAYLGKVEKVDSWDLNEGEVRVKVEYSSLNYKDALSASGNKGVTRKYPHVPGIDAAGIVAKSKSPGFYVGDMVIVTSYDLGMSHPGGFAEYIQVPDAWVVATPKGLTSLEAMIHGTAGFTAALSVYRLIQNGQTPEMGPIVVTGALGGVGSIACRILDKLNFEVIAASSEGMGADEMKSLGASAQITKAETDDQSGRPMLKTSWAGAIDVVGGNTLTTLLKGCKPLGNVTTCGNIGSGDLAMTVYPFILRGVSLLGVDSQNCPMNIREEIWNLLANQWKIDFSDHLIHETELDGLDNYIQLMLTKKSRGRVVVKL</sequence>
<protein>
    <submittedName>
        <fullName evidence="2">Putative YhdH/YhfP family quinone oxidoreductase</fullName>
    </submittedName>
</protein>
<reference evidence="2 3" key="1">
    <citation type="submission" date="2018-04" db="EMBL/GenBank/DDBJ databases">
        <title>Genomic Encyclopedia of Archaeal and Bacterial Type Strains, Phase II (KMG-II): from individual species to whole genera.</title>
        <authorList>
            <person name="Goeker M."/>
        </authorList>
    </citation>
    <scope>NUCLEOTIDE SEQUENCE [LARGE SCALE GENOMIC DNA]</scope>
    <source>
        <strain evidence="2 3">DSM 28823</strain>
    </source>
</reference>
<dbReference type="SUPFAM" id="SSF50129">
    <property type="entry name" value="GroES-like"/>
    <property type="match status" value="1"/>
</dbReference>
<gene>
    <name evidence="2" type="ORF">C8N47_11251</name>
</gene>
<dbReference type="GO" id="GO:0043957">
    <property type="term" value="F:acryloyl-CoA reductase (NADPH) activity"/>
    <property type="evidence" value="ECO:0007669"/>
    <property type="project" value="TreeGrafter"/>
</dbReference>
<proteinExistence type="predicted"/>
<accession>A0A2T5C003</accession>
<dbReference type="RefSeq" id="WP_107822872.1">
    <property type="nucleotide sequence ID" value="NZ_OY782574.1"/>
</dbReference>
<evidence type="ECO:0000313" key="2">
    <source>
        <dbReference type="EMBL" id="PTN07889.1"/>
    </source>
</evidence>
<dbReference type="InterPro" id="IPR013149">
    <property type="entry name" value="ADH-like_C"/>
</dbReference>